<sequence>MASVIFAPSSPVASLYGARQAPGATALTRMSCGYSPLPRSLGREEEEHSRPPLVLFLISGFWMGGGLSIASPVRVPGIDALVAFYGAPPPQLPDPVEAKVPVQAQFGKITP</sequence>
<reference evidence="2" key="1">
    <citation type="submission" date="2024-02" db="EMBL/GenBank/DDBJ databases">
        <authorList>
            <consortium name="ELIXIR-Norway"/>
            <consortium name="Elixir Norway"/>
        </authorList>
    </citation>
    <scope>NUCLEOTIDE SEQUENCE</scope>
</reference>
<evidence type="ECO:0000259" key="1">
    <source>
        <dbReference type="Pfam" id="PF01738"/>
    </source>
</evidence>
<evidence type="ECO:0000313" key="2">
    <source>
        <dbReference type="EMBL" id="CAK9194258.1"/>
    </source>
</evidence>
<proteinExistence type="predicted"/>
<dbReference type="InterPro" id="IPR002925">
    <property type="entry name" value="Dienelactn_hydro"/>
</dbReference>
<name>A0ABP0TE58_9BRYO</name>
<evidence type="ECO:0000313" key="3">
    <source>
        <dbReference type="Proteomes" id="UP001497512"/>
    </source>
</evidence>
<dbReference type="EMBL" id="OZ019902">
    <property type="protein sequence ID" value="CAK9194258.1"/>
    <property type="molecule type" value="Genomic_DNA"/>
</dbReference>
<accession>A0ABP0TE58</accession>
<dbReference type="Pfam" id="PF01738">
    <property type="entry name" value="DLH"/>
    <property type="match status" value="1"/>
</dbReference>
<organism evidence="2 3">
    <name type="scientific">Sphagnum troendelagicum</name>
    <dbReference type="NCBI Taxonomy" id="128251"/>
    <lineage>
        <taxon>Eukaryota</taxon>
        <taxon>Viridiplantae</taxon>
        <taxon>Streptophyta</taxon>
        <taxon>Embryophyta</taxon>
        <taxon>Bryophyta</taxon>
        <taxon>Sphagnophytina</taxon>
        <taxon>Sphagnopsida</taxon>
        <taxon>Sphagnales</taxon>
        <taxon>Sphagnaceae</taxon>
        <taxon>Sphagnum</taxon>
    </lineage>
</organism>
<dbReference type="Proteomes" id="UP001497512">
    <property type="component" value="Chromosome 10"/>
</dbReference>
<keyword evidence="3" id="KW-1185">Reference proteome</keyword>
<protein>
    <recommendedName>
        <fullName evidence="1">Dienelactone hydrolase domain-containing protein</fullName>
    </recommendedName>
</protein>
<gene>
    <name evidence="2" type="ORF">CSSPTR1EN2_LOCUS2436</name>
</gene>
<feature type="domain" description="Dienelactone hydrolase" evidence="1">
    <location>
        <begin position="58"/>
        <end position="108"/>
    </location>
</feature>